<dbReference type="Proteomes" id="UP000460221">
    <property type="component" value="Unassembled WGS sequence"/>
</dbReference>
<feature type="compositionally biased region" description="Pro residues" evidence="1">
    <location>
        <begin position="196"/>
        <end position="205"/>
    </location>
</feature>
<sequence length="226" mass="23035">MSTLLRAQDITKTPVVTFAGEDVAQIKDVVYAPGGGEIAGFTLAGRGIFSGPTKTILPWPAVVGLGPDAVIIRGEEDLVPRDAFFDGLGDTGPAGNVLGSQVLTDDGSALGVVHDVIVGISAVQGGQADVVGYEIDPAESLGRGKQRLLIPLPDTLAASGQHLMVPAAARNYLADDLNSFGQAVDAFRSQIGDPAAAPPAPPVPTVTPGSPGGAPDAPGDRWEEKR</sequence>
<evidence type="ECO:0000313" key="3">
    <source>
        <dbReference type="EMBL" id="MTD14867.1"/>
    </source>
</evidence>
<dbReference type="Pfam" id="PF05239">
    <property type="entry name" value="PRC"/>
    <property type="match status" value="1"/>
</dbReference>
<protein>
    <submittedName>
        <fullName evidence="3">PRC-barrel domain containing protein</fullName>
    </submittedName>
</protein>
<evidence type="ECO:0000313" key="4">
    <source>
        <dbReference type="Proteomes" id="UP000460221"/>
    </source>
</evidence>
<feature type="compositionally biased region" description="Low complexity" evidence="1">
    <location>
        <begin position="206"/>
        <end position="217"/>
    </location>
</feature>
<organism evidence="3 4">
    <name type="scientific">Nakamurella alba</name>
    <dbReference type="NCBI Taxonomy" id="2665158"/>
    <lineage>
        <taxon>Bacteria</taxon>
        <taxon>Bacillati</taxon>
        <taxon>Actinomycetota</taxon>
        <taxon>Actinomycetes</taxon>
        <taxon>Nakamurellales</taxon>
        <taxon>Nakamurellaceae</taxon>
        <taxon>Nakamurella</taxon>
    </lineage>
</organism>
<evidence type="ECO:0000259" key="2">
    <source>
        <dbReference type="Pfam" id="PF05239"/>
    </source>
</evidence>
<gene>
    <name evidence="3" type="ORF">GIS00_13050</name>
</gene>
<feature type="domain" description="PRC-barrel" evidence="2">
    <location>
        <begin position="5"/>
        <end position="77"/>
    </location>
</feature>
<proteinExistence type="predicted"/>
<dbReference type="Gene3D" id="2.30.30.240">
    <property type="entry name" value="PRC-barrel domain"/>
    <property type="match status" value="1"/>
</dbReference>
<name>A0A7K1FL40_9ACTN</name>
<evidence type="ECO:0000256" key="1">
    <source>
        <dbReference type="SAM" id="MobiDB-lite"/>
    </source>
</evidence>
<dbReference type="SUPFAM" id="SSF50346">
    <property type="entry name" value="PRC-barrel domain"/>
    <property type="match status" value="1"/>
</dbReference>
<dbReference type="RefSeq" id="WP_154768869.1">
    <property type="nucleotide sequence ID" value="NZ_WLYK01000005.1"/>
</dbReference>
<dbReference type="AlphaFoldDB" id="A0A7K1FL40"/>
<dbReference type="InterPro" id="IPR011033">
    <property type="entry name" value="PRC_barrel-like_sf"/>
</dbReference>
<reference evidence="3 4" key="1">
    <citation type="submission" date="2019-11" db="EMBL/GenBank/DDBJ databases">
        <authorList>
            <person name="Jiang L.-Q."/>
        </authorList>
    </citation>
    <scope>NUCLEOTIDE SEQUENCE [LARGE SCALE GENOMIC DNA]</scope>
    <source>
        <strain evidence="3 4">YIM 132087</strain>
    </source>
</reference>
<dbReference type="InterPro" id="IPR027275">
    <property type="entry name" value="PRC-brl_dom"/>
</dbReference>
<comment type="caution">
    <text evidence="3">The sequence shown here is derived from an EMBL/GenBank/DDBJ whole genome shotgun (WGS) entry which is preliminary data.</text>
</comment>
<feature type="region of interest" description="Disordered" evidence="1">
    <location>
        <begin position="191"/>
        <end position="226"/>
    </location>
</feature>
<dbReference type="EMBL" id="WLYK01000005">
    <property type="protein sequence ID" value="MTD14867.1"/>
    <property type="molecule type" value="Genomic_DNA"/>
</dbReference>
<accession>A0A7K1FL40</accession>
<keyword evidence="4" id="KW-1185">Reference proteome</keyword>